<proteinExistence type="predicted"/>
<evidence type="ECO:0000313" key="3">
    <source>
        <dbReference type="Proteomes" id="UP000250321"/>
    </source>
</evidence>
<sequence length="90" mass="10145">MATNNSSKSQAMASISHKFTSHPQTSLSPQFKTKALPSHHQEFYALQVKTMKPSNLCPQQEKSNVLFFPKRAEQNSTLTRTEISMLIHAL</sequence>
<dbReference type="EMBL" id="PJQY01003754">
    <property type="protein sequence ID" value="PQM34813.1"/>
    <property type="molecule type" value="Genomic_DNA"/>
</dbReference>
<name>A0A314UBL4_PRUYE</name>
<comment type="caution">
    <text evidence="2">The sequence shown here is derived from an EMBL/GenBank/DDBJ whole genome shotgun (WGS) entry which is preliminary data.</text>
</comment>
<reference evidence="2 3" key="1">
    <citation type="submission" date="2018-02" db="EMBL/GenBank/DDBJ databases">
        <title>Draft genome of wild Prunus yedoensis var. nudiflora.</title>
        <authorList>
            <person name="Baek S."/>
            <person name="Kim J.-H."/>
            <person name="Choi K."/>
            <person name="Kim G.-B."/>
            <person name="Cho A."/>
            <person name="Jang H."/>
            <person name="Shin C.-H."/>
            <person name="Yu H.-J."/>
            <person name="Mun J.-H."/>
        </authorList>
    </citation>
    <scope>NUCLEOTIDE SEQUENCE [LARGE SCALE GENOMIC DNA]</scope>
    <source>
        <strain evidence="3">cv. Jeju island</strain>
        <tissue evidence="2">Leaf</tissue>
    </source>
</reference>
<feature type="region of interest" description="Disordered" evidence="1">
    <location>
        <begin position="1"/>
        <end position="33"/>
    </location>
</feature>
<organism evidence="2 3">
    <name type="scientific">Prunus yedoensis var. nudiflora</name>
    <dbReference type="NCBI Taxonomy" id="2094558"/>
    <lineage>
        <taxon>Eukaryota</taxon>
        <taxon>Viridiplantae</taxon>
        <taxon>Streptophyta</taxon>
        <taxon>Embryophyta</taxon>
        <taxon>Tracheophyta</taxon>
        <taxon>Spermatophyta</taxon>
        <taxon>Magnoliopsida</taxon>
        <taxon>eudicotyledons</taxon>
        <taxon>Gunneridae</taxon>
        <taxon>Pentapetalae</taxon>
        <taxon>rosids</taxon>
        <taxon>fabids</taxon>
        <taxon>Rosales</taxon>
        <taxon>Rosaceae</taxon>
        <taxon>Amygdaloideae</taxon>
        <taxon>Amygdaleae</taxon>
        <taxon>Prunus</taxon>
    </lineage>
</organism>
<gene>
    <name evidence="2" type="ORF">Pyn_19391</name>
</gene>
<dbReference type="AlphaFoldDB" id="A0A314UBL4"/>
<dbReference type="Proteomes" id="UP000250321">
    <property type="component" value="Unassembled WGS sequence"/>
</dbReference>
<protein>
    <submittedName>
        <fullName evidence="2">Uncharacterized protein</fullName>
    </submittedName>
</protein>
<keyword evidence="3" id="KW-1185">Reference proteome</keyword>
<evidence type="ECO:0000256" key="1">
    <source>
        <dbReference type="SAM" id="MobiDB-lite"/>
    </source>
</evidence>
<feature type="compositionally biased region" description="Polar residues" evidence="1">
    <location>
        <begin position="1"/>
        <end position="31"/>
    </location>
</feature>
<accession>A0A314UBL4</accession>
<evidence type="ECO:0000313" key="2">
    <source>
        <dbReference type="EMBL" id="PQM34813.1"/>
    </source>
</evidence>